<organism evidence="2 3">
    <name type="scientific">Carpediemonas membranifera</name>
    <dbReference type="NCBI Taxonomy" id="201153"/>
    <lineage>
        <taxon>Eukaryota</taxon>
        <taxon>Metamonada</taxon>
        <taxon>Carpediemonas-like organisms</taxon>
        <taxon>Carpediemonas</taxon>
    </lineage>
</organism>
<dbReference type="Proteomes" id="UP000717585">
    <property type="component" value="Unassembled WGS sequence"/>
</dbReference>
<evidence type="ECO:0000313" key="3">
    <source>
        <dbReference type="Proteomes" id="UP000717585"/>
    </source>
</evidence>
<reference evidence="2" key="1">
    <citation type="submission" date="2021-05" db="EMBL/GenBank/DDBJ databases">
        <title>A free-living protist that lacks canonical eukaryotic 1 DNA replication and segregation systems.</title>
        <authorList>
            <person name="Salas-Leiva D.E."/>
            <person name="Tromer E.C."/>
            <person name="Curtis B.A."/>
            <person name="Jerlstrom-Hultqvist J."/>
            <person name="Kolisko M."/>
            <person name="Yi Z."/>
            <person name="Salas-Leiva J.S."/>
            <person name="Gallot-Lavallee L."/>
            <person name="Kops G.J.P.L."/>
            <person name="Archibald J.M."/>
            <person name="Simpson A.G.B."/>
            <person name="Roger A.J."/>
        </authorList>
    </citation>
    <scope>NUCLEOTIDE SEQUENCE</scope>
    <source>
        <strain evidence="2">BICM</strain>
    </source>
</reference>
<feature type="signal peptide" evidence="1">
    <location>
        <begin position="1"/>
        <end position="22"/>
    </location>
</feature>
<evidence type="ECO:0000313" key="2">
    <source>
        <dbReference type="EMBL" id="KAG9395519.1"/>
    </source>
</evidence>
<dbReference type="AlphaFoldDB" id="A0A8J6B8R2"/>
<comment type="caution">
    <text evidence="2">The sequence shown here is derived from an EMBL/GenBank/DDBJ whole genome shotgun (WGS) entry which is preliminary data.</text>
</comment>
<protein>
    <submittedName>
        <fullName evidence="2">Uncharacterized protein</fullName>
    </submittedName>
</protein>
<keyword evidence="1" id="KW-0732">Signal</keyword>
<evidence type="ECO:0000256" key="1">
    <source>
        <dbReference type="SAM" id="SignalP"/>
    </source>
</evidence>
<feature type="chain" id="PRO_5035287683" evidence="1">
    <location>
        <begin position="23"/>
        <end position="356"/>
    </location>
</feature>
<accession>A0A8J6B8R2</accession>
<name>A0A8J6B8R2_9EUKA</name>
<gene>
    <name evidence="2" type="ORF">J8273_3095</name>
</gene>
<keyword evidence="3" id="KW-1185">Reference proteome</keyword>
<sequence length="356" mass="38511">MLERMSSPRLSLLLLLFTAALCVKTIVVNDPEAYTTNSYAIPSPDHKEVAVISAVHNDDTNTSTLYFYDVKASDVADGETKTITEPDHTITIPATERFSAHAAPLRAFDRGQDHCLALSYDGTTLNQATIADRSAAMPMMCDGEVVYIITGLEILKYNLDLELQANVTLGTTGTSYLKVLPYNKNGISVVGLAFDALFEHLVLTAINTDFTAVVSTVVSDFESVEAPLYSTRLSASLAGAGSSEFGFIDYDHDTNSWVFTKHATLNHPEDTDGGGISAVVDDTLNGVVVVTTSLFTGRGEDFRIATSGSWPTAISTESLEVRQRQVCTTPLIALVVSGSIWPSQTLRFSLRSMTMR</sequence>
<proteinExistence type="predicted"/>
<dbReference type="EMBL" id="JAHDYR010000011">
    <property type="protein sequence ID" value="KAG9395519.1"/>
    <property type="molecule type" value="Genomic_DNA"/>
</dbReference>